<dbReference type="AlphaFoldDB" id="A0AAN7WQQ8"/>
<gene>
    <name evidence="2" type="ORF">RI543_002502</name>
</gene>
<dbReference type="GO" id="GO:0005739">
    <property type="term" value="C:mitochondrion"/>
    <property type="evidence" value="ECO:0007669"/>
    <property type="project" value="TreeGrafter"/>
</dbReference>
<dbReference type="Pfam" id="PF00581">
    <property type="entry name" value="Rhodanese"/>
    <property type="match status" value="1"/>
</dbReference>
<dbReference type="Gene3D" id="3.40.250.10">
    <property type="entry name" value="Rhodanese-like domain"/>
    <property type="match status" value="1"/>
</dbReference>
<name>A0AAN7WQQ8_9SACH</name>
<dbReference type="GO" id="GO:0004792">
    <property type="term" value="F:thiosulfate-cyanide sulfurtransferase activity"/>
    <property type="evidence" value="ECO:0007669"/>
    <property type="project" value="TreeGrafter"/>
</dbReference>
<keyword evidence="3" id="KW-1185">Reference proteome</keyword>
<protein>
    <recommendedName>
        <fullName evidence="1">Rhodanese domain-containing protein</fullName>
    </recommendedName>
</protein>
<feature type="domain" description="Rhodanese" evidence="1">
    <location>
        <begin position="41"/>
        <end position="142"/>
    </location>
</feature>
<accession>A0AAN7WQQ8</accession>
<evidence type="ECO:0000313" key="3">
    <source>
        <dbReference type="Proteomes" id="UP001306508"/>
    </source>
</evidence>
<sequence>MFKLSNIKPILNKQPFFLRSLSTKAAKIYRFEDIKQLVQHPDSKKILIDVREPEELKDYTLPNSINIPLKTAPGALGLKSEEFKEIFKFNKPSIDSELIFLCAKGARAQTAEELARSFGYENTGIYLGSIKEWLEKGGKDVVPKKTTKEDK</sequence>
<dbReference type="SUPFAM" id="SSF52821">
    <property type="entry name" value="Rhodanese/Cell cycle control phosphatase"/>
    <property type="match status" value="1"/>
</dbReference>
<evidence type="ECO:0000259" key="1">
    <source>
        <dbReference type="PROSITE" id="PS50206"/>
    </source>
</evidence>
<dbReference type="InterPro" id="IPR001763">
    <property type="entry name" value="Rhodanese-like_dom"/>
</dbReference>
<dbReference type="InterPro" id="IPR036873">
    <property type="entry name" value="Rhodanese-like_dom_sf"/>
</dbReference>
<comment type="caution">
    <text evidence="2">The sequence shown here is derived from an EMBL/GenBank/DDBJ whole genome shotgun (WGS) entry which is preliminary data.</text>
</comment>
<organism evidence="2 3">
    <name type="scientific">Arxiozyma heterogenica</name>
    <dbReference type="NCBI Taxonomy" id="278026"/>
    <lineage>
        <taxon>Eukaryota</taxon>
        <taxon>Fungi</taxon>
        <taxon>Dikarya</taxon>
        <taxon>Ascomycota</taxon>
        <taxon>Saccharomycotina</taxon>
        <taxon>Saccharomycetes</taxon>
        <taxon>Saccharomycetales</taxon>
        <taxon>Saccharomycetaceae</taxon>
        <taxon>Arxiozyma</taxon>
    </lineage>
</organism>
<dbReference type="PROSITE" id="PS50206">
    <property type="entry name" value="RHODANESE_3"/>
    <property type="match status" value="1"/>
</dbReference>
<dbReference type="EMBL" id="JAWIZZ010000045">
    <property type="protein sequence ID" value="KAK5779962.1"/>
    <property type="molecule type" value="Genomic_DNA"/>
</dbReference>
<evidence type="ECO:0000313" key="2">
    <source>
        <dbReference type="EMBL" id="KAK5779962.1"/>
    </source>
</evidence>
<proteinExistence type="predicted"/>
<dbReference type="PANTHER" id="PTHR44086:SF10">
    <property type="entry name" value="THIOSULFATE SULFURTRANSFERASE_RHODANESE-LIKE DOMAIN-CONTAINING PROTEIN 3"/>
    <property type="match status" value="1"/>
</dbReference>
<dbReference type="Proteomes" id="UP001306508">
    <property type="component" value="Unassembled WGS sequence"/>
</dbReference>
<dbReference type="PANTHER" id="PTHR44086">
    <property type="entry name" value="THIOSULFATE SULFURTRANSFERASE RDL2, MITOCHONDRIAL-RELATED"/>
    <property type="match status" value="1"/>
</dbReference>
<dbReference type="SMART" id="SM00450">
    <property type="entry name" value="RHOD"/>
    <property type="match status" value="1"/>
</dbReference>
<dbReference type="CDD" id="cd01519">
    <property type="entry name" value="RHOD_HSP67B2"/>
    <property type="match status" value="1"/>
</dbReference>
<reference evidence="3" key="1">
    <citation type="submission" date="2023-07" db="EMBL/GenBank/DDBJ databases">
        <title>A draft genome of Kazachstania heterogenica Y-27499.</title>
        <authorList>
            <person name="Donic C."/>
            <person name="Kralova J.S."/>
            <person name="Fidel L."/>
            <person name="Ben-Dor S."/>
            <person name="Jung S."/>
        </authorList>
    </citation>
    <scope>NUCLEOTIDE SEQUENCE [LARGE SCALE GENOMIC DNA]</scope>
    <source>
        <strain evidence="3">Y27499</strain>
    </source>
</reference>